<dbReference type="AlphaFoldDB" id="A0A8U0WAR9"/>
<dbReference type="GO" id="GO:0042302">
    <property type="term" value="F:structural constituent of cuticle"/>
    <property type="evidence" value="ECO:0007669"/>
    <property type="project" value="UniProtKB-UniRule"/>
</dbReference>
<dbReference type="PROSITE" id="PS51155">
    <property type="entry name" value="CHIT_BIND_RR_2"/>
    <property type="match status" value="1"/>
</dbReference>
<keyword evidence="3" id="KW-0732">Signal</keyword>
<keyword evidence="1 2" id="KW-0193">Cuticle</keyword>
<gene>
    <name evidence="5" type="primary">LOC119633087</name>
</gene>
<dbReference type="InterPro" id="IPR031311">
    <property type="entry name" value="CHIT_BIND_RR_consensus"/>
</dbReference>
<evidence type="ECO:0000256" key="3">
    <source>
        <dbReference type="SAM" id="SignalP"/>
    </source>
</evidence>
<evidence type="ECO:0000313" key="5">
    <source>
        <dbReference type="RefSeq" id="XP_037882235.1"/>
    </source>
</evidence>
<feature type="signal peptide" evidence="3">
    <location>
        <begin position="1"/>
        <end position="19"/>
    </location>
</feature>
<protein>
    <submittedName>
        <fullName evidence="5">Cuticle protein</fullName>
    </submittedName>
</protein>
<dbReference type="Pfam" id="PF00379">
    <property type="entry name" value="Chitin_bind_4"/>
    <property type="match status" value="1"/>
</dbReference>
<reference evidence="5" key="1">
    <citation type="submission" date="2025-08" db="UniProtKB">
        <authorList>
            <consortium name="RefSeq"/>
        </authorList>
    </citation>
    <scope>IDENTIFICATION</scope>
    <source>
        <tissue evidence="5">Whole body pupa</tissue>
    </source>
</reference>
<dbReference type="InterPro" id="IPR000618">
    <property type="entry name" value="Insect_cuticle"/>
</dbReference>
<keyword evidence="4" id="KW-1185">Reference proteome</keyword>
<dbReference type="GeneID" id="119633087"/>
<proteinExistence type="predicted"/>
<evidence type="ECO:0000313" key="4">
    <source>
        <dbReference type="Proteomes" id="UP000092443"/>
    </source>
</evidence>
<dbReference type="Proteomes" id="UP000092443">
    <property type="component" value="Unplaced"/>
</dbReference>
<dbReference type="InterPro" id="IPR051217">
    <property type="entry name" value="Insect_Cuticle_Struc_Prot"/>
</dbReference>
<dbReference type="PANTHER" id="PTHR12236">
    <property type="entry name" value="STRUCTURAL CONTITUENT OF CUTICLE"/>
    <property type="match status" value="1"/>
</dbReference>
<dbReference type="KEGG" id="gfs:119633087"/>
<dbReference type="PROSITE" id="PS00233">
    <property type="entry name" value="CHIT_BIND_RR_1"/>
    <property type="match status" value="1"/>
</dbReference>
<feature type="chain" id="PRO_5035859745" evidence="3">
    <location>
        <begin position="20"/>
        <end position="212"/>
    </location>
</feature>
<dbReference type="PRINTS" id="PR00947">
    <property type="entry name" value="CUTICLE"/>
</dbReference>
<evidence type="ECO:0000256" key="1">
    <source>
        <dbReference type="ARBA" id="ARBA00022460"/>
    </source>
</evidence>
<accession>A0A8U0WAR9</accession>
<name>A0A8U0WAR9_9MUSC</name>
<sequence>MSSKILNIVICFIVIVTESILCTELKEEHDYGPVVYDFEYSVRDPHTGDIKSQKESRKDDKVEGSYELIDSDGYRRLVTYKADDHNGFEAIVSREPTDIKIPLPAPQPEHKLLVQPKVNYFASPKFLQPYPLVHFGHRGTYLSVDKSLQAPAHAPLPVPVPVPVSIPVPVPVAASVPVSNHISSLPQESAPAPGHDYGNYVEFSAPSVSYKY</sequence>
<dbReference type="PANTHER" id="PTHR12236:SF46">
    <property type="entry name" value="CUTICULAR PROTEIN 30B-RELATED"/>
    <property type="match status" value="1"/>
</dbReference>
<evidence type="ECO:0000256" key="2">
    <source>
        <dbReference type="PROSITE-ProRule" id="PRU00497"/>
    </source>
</evidence>
<dbReference type="GO" id="GO:0005615">
    <property type="term" value="C:extracellular space"/>
    <property type="evidence" value="ECO:0007669"/>
    <property type="project" value="TreeGrafter"/>
</dbReference>
<dbReference type="RefSeq" id="XP_037882235.1">
    <property type="nucleotide sequence ID" value="XM_038026307.1"/>
</dbReference>
<organism evidence="4 5">
    <name type="scientific">Glossina fuscipes</name>
    <dbReference type="NCBI Taxonomy" id="7396"/>
    <lineage>
        <taxon>Eukaryota</taxon>
        <taxon>Metazoa</taxon>
        <taxon>Ecdysozoa</taxon>
        <taxon>Arthropoda</taxon>
        <taxon>Hexapoda</taxon>
        <taxon>Insecta</taxon>
        <taxon>Pterygota</taxon>
        <taxon>Neoptera</taxon>
        <taxon>Endopterygota</taxon>
        <taxon>Diptera</taxon>
        <taxon>Brachycera</taxon>
        <taxon>Muscomorpha</taxon>
        <taxon>Hippoboscoidea</taxon>
        <taxon>Glossinidae</taxon>
        <taxon>Glossina</taxon>
    </lineage>
</organism>
<dbReference type="GO" id="GO:0031012">
    <property type="term" value="C:extracellular matrix"/>
    <property type="evidence" value="ECO:0007669"/>
    <property type="project" value="TreeGrafter"/>
</dbReference>